<feature type="active site" evidence="5">
    <location>
        <position position="243"/>
    </location>
</feature>
<dbReference type="Proteomes" id="UP000317557">
    <property type="component" value="Unassembled WGS sequence"/>
</dbReference>
<evidence type="ECO:0000256" key="7">
    <source>
        <dbReference type="RuleBase" id="RU003345"/>
    </source>
</evidence>
<dbReference type="SUPFAM" id="SSF53720">
    <property type="entry name" value="ALDH-like"/>
    <property type="match status" value="1"/>
</dbReference>
<reference evidence="9 10" key="1">
    <citation type="submission" date="2017-05" db="EMBL/GenBank/DDBJ databases">
        <authorList>
            <person name="Varghese N."/>
            <person name="Submissions S."/>
        </authorList>
    </citation>
    <scope>NUCLEOTIDE SEQUENCE [LARGE SCALE GENOMIC DNA]</scope>
    <source>
        <strain evidence="9 10">DSM 21985</strain>
    </source>
</reference>
<dbReference type="PANTHER" id="PTHR43570">
    <property type="entry name" value="ALDEHYDE DEHYDROGENASE"/>
    <property type="match status" value="1"/>
</dbReference>
<dbReference type="Gene3D" id="3.40.605.10">
    <property type="entry name" value="Aldehyde Dehydrogenase, Chain A, domain 1"/>
    <property type="match status" value="1"/>
</dbReference>
<evidence type="ECO:0000256" key="2">
    <source>
        <dbReference type="ARBA" id="ARBA00023002"/>
    </source>
</evidence>
<evidence type="ECO:0000256" key="6">
    <source>
        <dbReference type="PROSITE-ProRule" id="PRU10007"/>
    </source>
</evidence>
<dbReference type="FunFam" id="3.40.605.10:FF:000004">
    <property type="entry name" value="Aldehyde dehydrogenase"/>
    <property type="match status" value="1"/>
</dbReference>
<dbReference type="PIRSF" id="PIRSF036492">
    <property type="entry name" value="ALDH"/>
    <property type="match status" value="1"/>
</dbReference>
<accession>A0A521EL98</accession>
<dbReference type="InterPro" id="IPR015590">
    <property type="entry name" value="Aldehyde_DH_dom"/>
</dbReference>
<keyword evidence="10" id="KW-1185">Reference proteome</keyword>
<evidence type="ECO:0000259" key="8">
    <source>
        <dbReference type="Pfam" id="PF00171"/>
    </source>
</evidence>
<protein>
    <recommendedName>
        <fullName evidence="4">Aldehyde dehydrogenase</fullName>
    </recommendedName>
</protein>
<dbReference type="InterPro" id="IPR012394">
    <property type="entry name" value="Aldehyde_DH_NAD(P)"/>
</dbReference>
<dbReference type="CDD" id="cd07136">
    <property type="entry name" value="ALDH_YwdH-P39616"/>
    <property type="match status" value="1"/>
</dbReference>
<comment type="similarity">
    <text evidence="1 4 7">Belongs to the aldehyde dehydrogenase family.</text>
</comment>
<dbReference type="InterPro" id="IPR016161">
    <property type="entry name" value="Ald_DH/histidinol_DH"/>
</dbReference>
<feature type="active site" evidence="5 6">
    <location>
        <position position="209"/>
    </location>
</feature>
<dbReference type="Pfam" id="PF00171">
    <property type="entry name" value="Aldedh"/>
    <property type="match status" value="1"/>
</dbReference>
<gene>
    <name evidence="9" type="ORF">SAMN06265219_112130</name>
</gene>
<evidence type="ECO:0000256" key="4">
    <source>
        <dbReference type="PIRNR" id="PIRNR036492"/>
    </source>
</evidence>
<name>A0A521EL98_9BACT</name>
<dbReference type="InterPro" id="IPR016163">
    <property type="entry name" value="Ald_DH_C"/>
</dbReference>
<proteinExistence type="inferred from homology"/>
<dbReference type="GO" id="GO:0006081">
    <property type="term" value="P:aldehyde metabolic process"/>
    <property type="evidence" value="ECO:0007669"/>
    <property type="project" value="InterPro"/>
</dbReference>
<keyword evidence="3" id="KW-0520">NAD</keyword>
<dbReference type="InterPro" id="IPR029510">
    <property type="entry name" value="Ald_DH_CS_GLU"/>
</dbReference>
<evidence type="ECO:0000313" key="9">
    <source>
        <dbReference type="EMBL" id="SMO84698.1"/>
    </source>
</evidence>
<organism evidence="9 10">
    <name type="scientific">Gracilimonas mengyeensis</name>
    <dbReference type="NCBI Taxonomy" id="1302730"/>
    <lineage>
        <taxon>Bacteria</taxon>
        <taxon>Pseudomonadati</taxon>
        <taxon>Balneolota</taxon>
        <taxon>Balneolia</taxon>
        <taxon>Balneolales</taxon>
        <taxon>Balneolaceae</taxon>
        <taxon>Gracilimonas</taxon>
    </lineage>
</organism>
<evidence type="ECO:0000313" key="10">
    <source>
        <dbReference type="Proteomes" id="UP000317557"/>
    </source>
</evidence>
<dbReference type="InterPro" id="IPR016162">
    <property type="entry name" value="Ald_DH_N"/>
</dbReference>
<dbReference type="EMBL" id="FXTP01000012">
    <property type="protein sequence ID" value="SMO84698.1"/>
    <property type="molecule type" value="Genomic_DNA"/>
</dbReference>
<dbReference type="Gene3D" id="3.40.309.10">
    <property type="entry name" value="Aldehyde Dehydrogenase, Chain A, domain 2"/>
    <property type="match status" value="1"/>
</dbReference>
<dbReference type="GO" id="GO:0004029">
    <property type="term" value="F:aldehyde dehydrogenase (NAD+) activity"/>
    <property type="evidence" value="ECO:0007669"/>
    <property type="project" value="TreeGrafter"/>
</dbReference>
<dbReference type="FunFam" id="3.40.309.10:FF:000003">
    <property type="entry name" value="Aldehyde dehydrogenase"/>
    <property type="match status" value="1"/>
</dbReference>
<dbReference type="AlphaFoldDB" id="A0A521EL98"/>
<dbReference type="GO" id="GO:0005737">
    <property type="term" value="C:cytoplasm"/>
    <property type="evidence" value="ECO:0007669"/>
    <property type="project" value="TreeGrafter"/>
</dbReference>
<evidence type="ECO:0000256" key="5">
    <source>
        <dbReference type="PIRSR" id="PIRSR036492-1"/>
    </source>
</evidence>
<feature type="domain" description="Aldehyde dehydrogenase" evidence="8">
    <location>
        <begin position="5"/>
        <end position="427"/>
    </location>
</feature>
<evidence type="ECO:0000256" key="1">
    <source>
        <dbReference type="ARBA" id="ARBA00009986"/>
    </source>
</evidence>
<sequence length="455" mass="51313">MDAAELLKRQKEYFASGATKSVDFRIHQLKTLKELLKEHEQEFVDAVYQDFKKPELETYATELGVLHDEINLVLKKLNKWVMPRKKKQTLISFPSYNYTVAEPYGSVLIIAPWNYPIQLALMPLIGAIAAGNTAVIKPSELTPNTSAVLNRVLGKWFKPELVAVEEGEVEKANALLSQNFDYIFFTGSPRVGKIVMEAAAKHLTPFTLELGGKSPCIVDETADLEKAARRIAWGKGLNAGQTCVAPDYLLVHESVQDELLQGLKEAFQEFYGDDPFKSPDYARIVNKDHFERLCSYLKDGQIYYGGQFDESELYISPTILTDISEGAKIMEEEIFGPLLPVITFKEMDEVIRTVKSKPKPLSLYIFTKNSATEGRVIEECSFGSGAVNDVVIQLSNPHLPFGGVGQSGIGSYRGKHSFDTFSHTKSIMKKYFWLDIPFRYPPYKGKLKWIKRVLK</sequence>
<dbReference type="PROSITE" id="PS00687">
    <property type="entry name" value="ALDEHYDE_DEHYDR_GLU"/>
    <property type="match status" value="1"/>
</dbReference>
<evidence type="ECO:0000256" key="3">
    <source>
        <dbReference type="ARBA" id="ARBA00023027"/>
    </source>
</evidence>
<keyword evidence="2 4" id="KW-0560">Oxidoreductase</keyword>
<dbReference type="PANTHER" id="PTHR43570:SF16">
    <property type="entry name" value="ALDEHYDE DEHYDROGENASE TYPE III, ISOFORM Q"/>
    <property type="match status" value="1"/>
</dbReference>